<dbReference type="PROSITE" id="PS00070">
    <property type="entry name" value="ALDEHYDE_DEHYDR_CYS"/>
    <property type="match status" value="1"/>
</dbReference>
<evidence type="ECO:0000256" key="4">
    <source>
        <dbReference type="RuleBase" id="RU003345"/>
    </source>
</evidence>
<dbReference type="Gene3D" id="3.40.309.10">
    <property type="entry name" value="Aldehyde Dehydrogenase, Chain A, domain 2"/>
    <property type="match status" value="1"/>
</dbReference>
<keyword evidence="2 4" id="KW-0560">Oxidoreductase</keyword>
<accession>A0A9P3UPC3</accession>
<evidence type="ECO:0000256" key="1">
    <source>
        <dbReference type="ARBA" id="ARBA00009986"/>
    </source>
</evidence>
<evidence type="ECO:0000313" key="6">
    <source>
        <dbReference type="EMBL" id="GLB38845.1"/>
    </source>
</evidence>
<dbReference type="Pfam" id="PF00171">
    <property type="entry name" value="Aldedh"/>
    <property type="match status" value="1"/>
</dbReference>
<evidence type="ECO:0000256" key="2">
    <source>
        <dbReference type="ARBA" id="ARBA00023002"/>
    </source>
</evidence>
<dbReference type="InterPro" id="IPR029510">
    <property type="entry name" value="Ald_DH_CS_GLU"/>
</dbReference>
<dbReference type="AlphaFoldDB" id="A0A9P3UPC3"/>
<dbReference type="FunFam" id="3.40.605.10:FF:000050">
    <property type="entry name" value="Aldehyde dehydrogenase, mitochondrial"/>
    <property type="match status" value="1"/>
</dbReference>
<comment type="similarity">
    <text evidence="1 4">Belongs to the aldehyde dehydrogenase family.</text>
</comment>
<dbReference type="FunFam" id="3.40.309.10:FF:000012">
    <property type="entry name" value="Betaine aldehyde dehydrogenase"/>
    <property type="match status" value="1"/>
</dbReference>
<dbReference type="EMBL" id="BRPK01000006">
    <property type="protein sequence ID" value="GLB38845.1"/>
    <property type="molecule type" value="Genomic_DNA"/>
</dbReference>
<dbReference type="OrthoDB" id="310895at2759"/>
<proteinExistence type="inferred from homology"/>
<evidence type="ECO:0000259" key="5">
    <source>
        <dbReference type="Pfam" id="PF00171"/>
    </source>
</evidence>
<dbReference type="FunFam" id="3.40.605.10:FF:000026">
    <property type="entry name" value="Aldehyde dehydrogenase, putative"/>
    <property type="match status" value="1"/>
</dbReference>
<dbReference type="CDD" id="cd07091">
    <property type="entry name" value="ALDH_F1-2_Ald2-like"/>
    <property type="match status" value="1"/>
</dbReference>
<keyword evidence="7" id="KW-1185">Reference proteome</keyword>
<name>A0A9P3UPC3_LYOSH</name>
<dbReference type="GO" id="GO:0004030">
    <property type="term" value="F:aldehyde dehydrogenase [NAD(P)+] activity"/>
    <property type="evidence" value="ECO:0007669"/>
    <property type="project" value="UniProtKB-ARBA"/>
</dbReference>
<dbReference type="SUPFAM" id="SSF53720">
    <property type="entry name" value="ALDH-like"/>
    <property type="match status" value="1"/>
</dbReference>
<dbReference type="InterPro" id="IPR016162">
    <property type="entry name" value="Ald_DH_N"/>
</dbReference>
<dbReference type="InterPro" id="IPR016163">
    <property type="entry name" value="Ald_DH_C"/>
</dbReference>
<dbReference type="InterPro" id="IPR016160">
    <property type="entry name" value="Ald_DH_CS_CYS"/>
</dbReference>
<dbReference type="InterPro" id="IPR016161">
    <property type="entry name" value="Ald_DH/histidinol_DH"/>
</dbReference>
<sequence>MTILPFTASLRLVTPHHRPVLPLAGVLVLTISTFSTSPSTCQRFCEGHIVRPREQRHGIEISPCASLNPSEISVTTTMSGTFTYHFDTPVYKGTTALHTGLYINGEWVNPVQGSATADIINPANGKTITSVSVGTAADVDRAVVAAQNAYKTVWGLRCPGSARGRLLNKLADLVEEHQNELAALDALNIGKAFHTVLAGDIPFSIATLRYFAGWADKVQGKTMETNENKLAYTRHEPYGVVGQITPWNAPLLMVIIKIAPALATGNTIVLKPSEVTPLSALRIADLITEAGFPPGVVNIVNGYGLTVGAAIASHRQIAKVAFTGSAGVGRAIMRASTESNLKPVTLELGGKSPTIVFDDANLEQAVKWASMGIFYASGQACVAGSRIFVQESIHEEFLKRFTETAKALAGAIGDPFAQGSQHGPLISQAQLDRVLGYIEAGKQEGATLHVGGARHGNEGYFVQPTIFTNLKPDMKIVREEIFGPVACIIKFKTEEEVIEMANNTVYGLSCNVFSQNISRAIRVTHALEAGNCWVNCASTAEVGVPFGGYKESGIGREMGEYALDTYTQVKAIHVNLGLNL</sequence>
<organism evidence="6 7">
    <name type="scientific">Lyophyllum shimeji</name>
    <name type="common">Hon-shimeji</name>
    <name type="synonym">Tricholoma shimeji</name>
    <dbReference type="NCBI Taxonomy" id="47721"/>
    <lineage>
        <taxon>Eukaryota</taxon>
        <taxon>Fungi</taxon>
        <taxon>Dikarya</taxon>
        <taxon>Basidiomycota</taxon>
        <taxon>Agaricomycotina</taxon>
        <taxon>Agaricomycetes</taxon>
        <taxon>Agaricomycetidae</taxon>
        <taxon>Agaricales</taxon>
        <taxon>Tricholomatineae</taxon>
        <taxon>Lyophyllaceae</taxon>
        <taxon>Lyophyllum</taxon>
    </lineage>
</organism>
<dbReference type="InterPro" id="IPR015590">
    <property type="entry name" value="Aldehyde_DH_dom"/>
</dbReference>
<protein>
    <submittedName>
        <fullName evidence="6">Aldehyde dehydrogenase family protein</fullName>
    </submittedName>
</protein>
<dbReference type="PROSITE" id="PS00687">
    <property type="entry name" value="ALDEHYDE_DEHYDR_GLU"/>
    <property type="match status" value="1"/>
</dbReference>
<evidence type="ECO:0000313" key="7">
    <source>
        <dbReference type="Proteomes" id="UP001063166"/>
    </source>
</evidence>
<comment type="caution">
    <text evidence="6">The sequence shown here is derived from an EMBL/GenBank/DDBJ whole genome shotgun (WGS) entry which is preliminary data.</text>
</comment>
<evidence type="ECO:0000256" key="3">
    <source>
        <dbReference type="PROSITE-ProRule" id="PRU10007"/>
    </source>
</evidence>
<reference evidence="6" key="1">
    <citation type="submission" date="2022-07" db="EMBL/GenBank/DDBJ databases">
        <title>The genome of Lyophyllum shimeji provides insight into the initial evolution of ectomycorrhizal fungal genome.</title>
        <authorList>
            <person name="Kobayashi Y."/>
            <person name="Shibata T."/>
            <person name="Hirakawa H."/>
            <person name="Shigenobu S."/>
            <person name="Nishiyama T."/>
            <person name="Yamada A."/>
            <person name="Hasebe M."/>
            <person name="Kawaguchi M."/>
        </authorList>
    </citation>
    <scope>NUCLEOTIDE SEQUENCE</scope>
    <source>
        <strain evidence="6">AT787</strain>
    </source>
</reference>
<gene>
    <name evidence="6" type="ORF">LshimejAT787_0600070</name>
</gene>
<feature type="domain" description="Aldehyde dehydrogenase" evidence="5">
    <location>
        <begin position="111"/>
        <end position="572"/>
    </location>
</feature>
<dbReference type="Gene3D" id="3.40.605.10">
    <property type="entry name" value="Aldehyde Dehydrogenase, Chain A, domain 1"/>
    <property type="match status" value="1"/>
</dbReference>
<dbReference type="PANTHER" id="PTHR11699">
    <property type="entry name" value="ALDEHYDE DEHYDROGENASE-RELATED"/>
    <property type="match status" value="1"/>
</dbReference>
<feature type="active site" evidence="3">
    <location>
        <position position="347"/>
    </location>
</feature>
<dbReference type="Proteomes" id="UP001063166">
    <property type="component" value="Unassembled WGS sequence"/>
</dbReference>